<gene>
    <name evidence="3" type="ORF">RBR11_09115</name>
</gene>
<protein>
    <recommendedName>
        <fullName evidence="5">DUF2530 domain-containing protein</fullName>
    </recommendedName>
</protein>
<evidence type="ECO:0000313" key="4">
    <source>
        <dbReference type="Proteomes" id="UP001230289"/>
    </source>
</evidence>
<evidence type="ECO:0008006" key="5">
    <source>
        <dbReference type="Google" id="ProtNLM"/>
    </source>
</evidence>
<comment type="caution">
    <text evidence="3">The sequence shown here is derived from an EMBL/GenBank/DDBJ whole genome shotgun (WGS) entry which is preliminary data.</text>
</comment>
<organism evidence="3 4">
    <name type="scientific">Microbacterium capsulatum</name>
    <dbReference type="NCBI Taxonomy" id="3041921"/>
    <lineage>
        <taxon>Bacteria</taxon>
        <taxon>Bacillati</taxon>
        <taxon>Actinomycetota</taxon>
        <taxon>Actinomycetes</taxon>
        <taxon>Micrococcales</taxon>
        <taxon>Microbacteriaceae</taxon>
        <taxon>Microbacterium</taxon>
    </lineage>
</organism>
<keyword evidence="4" id="KW-1185">Reference proteome</keyword>
<feature type="region of interest" description="Disordered" evidence="1">
    <location>
        <begin position="66"/>
        <end position="95"/>
    </location>
</feature>
<evidence type="ECO:0000256" key="1">
    <source>
        <dbReference type="SAM" id="MobiDB-lite"/>
    </source>
</evidence>
<keyword evidence="2" id="KW-0812">Transmembrane</keyword>
<dbReference type="Proteomes" id="UP001230289">
    <property type="component" value="Unassembled WGS sequence"/>
</dbReference>
<reference evidence="3 4" key="1">
    <citation type="submission" date="2023-08" db="EMBL/GenBank/DDBJ databases">
        <title>Microbacterium sp. nov., isolated from a waste landfill.</title>
        <authorList>
            <person name="Wen W."/>
        </authorList>
    </citation>
    <scope>NUCLEOTIDE SEQUENCE [LARGE SCALE GENOMIC DNA]</scope>
    <source>
        <strain evidence="3 4">ASV81</strain>
    </source>
</reference>
<keyword evidence="2" id="KW-1133">Transmembrane helix</keyword>
<feature type="transmembrane region" description="Helical" evidence="2">
    <location>
        <begin position="12"/>
        <end position="31"/>
    </location>
</feature>
<sequence>MSSGKWLILGEILVALGGAFVVAALTIALQSGDAGQFWTWPGITGLTIGFGGAICVVVGLVRRDDSRGRELTQRQKSGTQSTNLQAGRDIRTGDR</sequence>
<feature type="compositionally biased region" description="Polar residues" evidence="1">
    <location>
        <begin position="74"/>
        <end position="85"/>
    </location>
</feature>
<evidence type="ECO:0000313" key="3">
    <source>
        <dbReference type="EMBL" id="MDQ4214076.1"/>
    </source>
</evidence>
<feature type="transmembrane region" description="Helical" evidence="2">
    <location>
        <begin position="37"/>
        <end position="61"/>
    </location>
</feature>
<name>A0ABU0XG29_9MICO</name>
<evidence type="ECO:0000256" key="2">
    <source>
        <dbReference type="SAM" id="Phobius"/>
    </source>
</evidence>
<keyword evidence="2" id="KW-0472">Membrane</keyword>
<dbReference type="RefSeq" id="WP_308489009.1">
    <property type="nucleotide sequence ID" value="NZ_JAVFCB010000004.1"/>
</dbReference>
<proteinExistence type="predicted"/>
<accession>A0ABU0XG29</accession>
<dbReference type="EMBL" id="JAVFCB010000004">
    <property type="protein sequence ID" value="MDQ4214076.1"/>
    <property type="molecule type" value="Genomic_DNA"/>
</dbReference>